<feature type="region of interest" description="Disordered" evidence="1">
    <location>
        <begin position="1"/>
        <end position="97"/>
    </location>
</feature>
<dbReference type="PROSITE" id="PS50106">
    <property type="entry name" value="PDZ"/>
    <property type="match status" value="1"/>
</dbReference>
<accession>A0A1X7U4Y4</accession>
<dbReference type="GO" id="GO:0005938">
    <property type="term" value="C:cell cortex"/>
    <property type="evidence" value="ECO:0007669"/>
    <property type="project" value="TreeGrafter"/>
</dbReference>
<dbReference type="GO" id="GO:0016324">
    <property type="term" value="C:apical plasma membrane"/>
    <property type="evidence" value="ECO:0007669"/>
    <property type="project" value="TreeGrafter"/>
</dbReference>
<organism evidence="3">
    <name type="scientific">Amphimedon queenslandica</name>
    <name type="common">Sponge</name>
    <dbReference type="NCBI Taxonomy" id="400682"/>
    <lineage>
        <taxon>Eukaryota</taxon>
        <taxon>Metazoa</taxon>
        <taxon>Porifera</taxon>
        <taxon>Demospongiae</taxon>
        <taxon>Heteroscleromorpha</taxon>
        <taxon>Haplosclerida</taxon>
        <taxon>Niphatidae</taxon>
        <taxon>Amphimedon</taxon>
    </lineage>
</organism>
<feature type="compositionally biased region" description="Low complexity" evidence="1">
    <location>
        <begin position="79"/>
        <end position="91"/>
    </location>
</feature>
<dbReference type="STRING" id="400682.A0A1X7U4Y4"/>
<dbReference type="Gene3D" id="2.30.42.10">
    <property type="match status" value="1"/>
</dbReference>
<dbReference type="InterPro" id="IPR001478">
    <property type="entry name" value="PDZ"/>
</dbReference>
<sequence>MAFLDSTLVEENGEKNGFSSHPPLGRSWTLDSPRPSREELIKIVRKAGLPTNSNQGPSYSEPSSPRKILRRINSDRNSESSGSSRSSTTLTSDDEEKDESLAMLEDIVANNRGLPSLLITDDNAPQSGEFRARSGSRFYHESFTDGPSQAPVKPAMFIPSSRSAHQLVLPNYSEKKKKSLITRIRRTIRGKKPKTVDKKSIRRWVDYEDELDPVSRPSYFRHIGHVISAGPGNIKTVQLNKPPHGKFGIFVAQGVDPARPQEKKSVFVSRFYEENASMFYASLLRPGDEILAINGVAIRDKPLSEVIGLFEGCQTVQLTILPYTGLPCTQL</sequence>
<dbReference type="GO" id="GO:0007098">
    <property type="term" value="P:centrosome cycle"/>
    <property type="evidence" value="ECO:0007669"/>
    <property type="project" value="TreeGrafter"/>
</dbReference>
<dbReference type="GO" id="GO:0005634">
    <property type="term" value="C:nucleus"/>
    <property type="evidence" value="ECO:0007669"/>
    <property type="project" value="TreeGrafter"/>
</dbReference>
<evidence type="ECO:0000259" key="2">
    <source>
        <dbReference type="PROSITE" id="PS50106"/>
    </source>
</evidence>
<evidence type="ECO:0000256" key="1">
    <source>
        <dbReference type="SAM" id="MobiDB-lite"/>
    </source>
</evidence>
<dbReference type="PANTHER" id="PTHR14102:SF12">
    <property type="entry name" value="CDNA SEQUENCE BC034090"/>
    <property type="match status" value="1"/>
</dbReference>
<protein>
    <recommendedName>
        <fullName evidence="2">PDZ domain-containing protein</fullName>
    </recommendedName>
</protein>
<dbReference type="SUPFAM" id="SSF50156">
    <property type="entry name" value="PDZ domain-like"/>
    <property type="match status" value="1"/>
</dbReference>
<evidence type="ECO:0000313" key="3">
    <source>
        <dbReference type="EnsemblMetazoa" id="Aqu2.1.22594_001"/>
    </source>
</evidence>
<name>A0A1X7U4Y4_AMPQE</name>
<reference evidence="3" key="1">
    <citation type="submission" date="2017-05" db="UniProtKB">
        <authorList>
            <consortium name="EnsemblMetazoa"/>
        </authorList>
    </citation>
    <scope>IDENTIFICATION</scope>
</reference>
<dbReference type="PANTHER" id="PTHR14102">
    <property type="entry name" value="PAR-6-RELATED"/>
    <property type="match status" value="1"/>
</dbReference>
<dbReference type="Pfam" id="PF00595">
    <property type="entry name" value="PDZ"/>
    <property type="match status" value="1"/>
</dbReference>
<dbReference type="SMART" id="SM00228">
    <property type="entry name" value="PDZ"/>
    <property type="match status" value="1"/>
</dbReference>
<dbReference type="InParanoid" id="A0A1X7U4Y4"/>
<dbReference type="GO" id="GO:0060341">
    <property type="term" value="P:regulation of cellular localization"/>
    <property type="evidence" value="ECO:0007669"/>
    <property type="project" value="TreeGrafter"/>
</dbReference>
<dbReference type="InterPro" id="IPR051741">
    <property type="entry name" value="PAR6_homolog"/>
</dbReference>
<dbReference type="GO" id="GO:0007163">
    <property type="term" value="P:establishment or maintenance of cell polarity"/>
    <property type="evidence" value="ECO:0007669"/>
    <property type="project" value="TreeGrafter"/>
</dbReference>
<proteinExistence type="predicted"/>
<dbReference type="InterPro" id="IPR036034">
    <property type="entry name" value="PDZ_sf"/>
</dbReference>
<feature type="domain" description="PDZ" evidence="2">
    <location>
        <begin position="236"/>
        <end position="311"/>
    </location>
</feature>
<dbReference type="EnsemblMetazoa" id="Aqu2.1.22594_001">
    <property type="protein sequence ID" value="Aqu2.1.22594_001"/>
    <property type="gene ID" value="Aqu2.1.22594"/>
</dbReference>
<dbReference type="AlphaFoldDB" id="A0A1X7U4Y4"/>
<feature type="compositionally biased region" description="Polar residues" evidence="1">
    <location>
        <begin position="50"/>
        <end position="63"/>
    </location>
</feature>